<evidence type="ECO:0000259" key="3">
    <source>
        <dbReference type="PROSITE" id="PS50157"/>
    </source>
</evidence>
<protein>
    <recommendedName>
        <fullName evidence="3">C2H2-type domain-containing protein</fullName>
    </recommendedName>
</protein>
<evidence type="ECO:0000313" key="5">
    <source>
        <dbReference type="Proteomes" id="UP000692954"/>
    </source>
</evidence>
<keyword evidence="2" id="KW-0472">Membrane</keyword>
<reference evidence="4" key="1">
    <citation type="submission" date="2021-01" db="EMBL/GenBank/DDBJ databases">
        <authorList>
            <consortium name="Genoscope - CEA"/>
            <person name="William W."/>
        </authorList>
    </citation>
    <scope>NUCLEOTIDE SEQUENCE</scope>
</reference>
<keyword evidence="2" id="KW-0812">Transmembrane</keyword>
<dbReference type="Proteomes" id="UP000692954">
    <property type="component" value="Unassembled WGS sequence"/>
</dbReference>
<comment type="caution">
    <text evidence="4">The sequence shown here is derived from an EMBL/GenBank/DDBJ whole genome shotgun (WGS) entry which is preliminary data.</text>
</comment>
<dbReference type="GO" id="GO:0008270">
    <property type="term" value="F:zinc ion binding"/>
    <property type="evidence" value="ECO:0007669"/>
    <property type="project" value="UniProtKB-KW"/>
</dbReference>
<gene>
    <name evidence="4" type="ORF">PSON_ATCC_30995.1.T1180161</name>
</gene>
<keyword evidence="2" id="KW-1133">Transmembrane helix</keyword>
<dbReference type="PROSITE" id="PS50157">
    <property type="entry name" value="ZINC_FINGER_C2H2_2"/>
    <property type="match status" value="1"/>
</dbReference>
<sequence>MNKSRDWNIVDDELNRKLKQLDEIRSQLDDQSTEQLLQNKDQNQEYNSDVNYYKEFWRYYILNEMAIKKVNELHSQNQKLHELIGDIDKLQQELHIALSYRHKKKNRRTSQEIEKSFVCPYEKCNKQYGSDVSLNLHIKLKHDGGNKTDREKFAKMIIEAQQNGETITDLNINIKFPPGYLDKDNQSNKIEIKLNILVLFFYQNSLILLFCILITQLYYFSHLYQQYYKKQIKFQLEFQYFKLQLFNFMLAFIILIWITSQQLLTHQTLRPQKINYELISERIDCKSNQSIIHDICNNCKANHAYRLDEDNWLIVGVYHQFGKEYKEFIESIQQYYQQGIIYATFNSEFICISIQEANVNLEEYLNQIYGYQLPKSFYSLKKRTFLILLGLQHA</sequence>
<feature type="transmembrane region" description="Helical" evidence="2">
    <location>
        <begin position="196"/>
        <end position="219"/>
    </location>
</feature>
<organism evidence="4 5">
    <name type="scientific">Paramecium sonneborni</name>
    <dbReference type="NCBI Taxonomy" id="65129"/>
    <lineage>
        <taxon>Eukaryota</taxon>
        <taxon>Sar</taxon>
        <taxon>Alveolata</taxon>
        <taxon>Ciliophora</taxon>
        <taxon>Intramacronucleata</taxon>
        <taxon>Oligohymenophorea</taxon>
        <taxon>Peniculida</taxon>
        <taxon>Parameciidae</taxon>
        <taxon>Paramecium</taxon>
    </lineage>
</organism>
<keyword evidence="1" id="KW-0479">Metal-binding</keyword>
<keyword evidence="1" id="KW-0862">Zinc</keyword>
<dbReference type="OrthoDB" id="21530at2759"/>
<dbReference type="InterPro" id="IPR013087">
    <property type="entry name" value="Znf_C2H2_type"/>
</dbReference>
<proteinExistence type="predicted"/>
<evidence type="ECO:0000313" key="4">
    <source>
        <dbReference type="EMBL" id="CAD8118799.1"/>
    </source>
</evidence>
<dbReference type="PROSITE" id="PS00028">
    <property type="entry name" value="ZINC_FINGER_C2H2_1"/>
    <property type="match status" value="1"/>
</dbReference>
<dbReference type="AlphaFoldDB" id="A0A8S1QT13"/>
<dbReference type="EMBL" id="CAJJDN010000118">
    <property type="protein sequence ID" value="CAD8118799.1"/>
    <property type="molecule type" value="Genomic_DNA"/>
</dbReference>
<keyword evidence="1" id="KW-0863">Zinc-finger</keyword>
<name>A0A8S1QT13_9CILI</name>
<accession>A0A8S1QT13</accession>
<evidence type="ECO:0000256" key="2">
    <source>
        <dbReference type="SAM" id="Phobius"/>
    </source>
</evidence>
<feature type="domain" description="C2H2-type" evidence="3">
    <location>
        <begin position="117"/>
        <end position="147"/>
    </location>
</feature>
<feature type="transmembrane region" description="Helical" evidence="2">
    <location>
        <begin position="240"/>
        <end position="258"/>
    </location>
</feature>
<evidence type="ECO:0000256" key="1">
    <source>
        <dbReference type="PROSITE-ProRule" id="PRU00042"/>
    </source>
</evidence>
<keyword evidence="5" id="KW-1185">Reference proteome</keyword>